<evidence type="ECO:0000313" key="4">
    <source>
        <dbReference type="EMBL" id="CAE6497516.1"/>
    </source>
</evidence>
<evidence type="ECO:0000256" key="1">
    <source>
        <dbReference type="ARBA" id="ARBA00008171"/>
    </source>
</evidence>
<dbReference type="PANTHER" id="PTHR10039:SF16">
    <property type="entry name" value="GPI INOSITOL-DEACYLASE"/>
    <property type="match status" value="1"/>
</dbReference>
<evidence type="ECO:0000313" key="6">
    <source>
        <dbReference type="Proteomes" id="UP000663888"/>
    </source>
</evidence>
<dbReference type="Pfam" id="PF24883">
    <property type="entry name" value="NPHP3_N"/>
    <property type="match status" value="1"/>
</dbReference>
<dbReference type="InterPro" id="IPR056884">
    <property type="entry name" value="NPHP3-like_N"/>
</dbReference>
<dbReference type="PANTHER" id="PTHR10039">
    <property type="entry name" value="AMELOGENIN"/>
    <property type="match status" value="1"/>
</dbReference>
<evidence type="ECO:0000256" key="2">
    <source>
        <dbReference type="ARBA" id="ARBA00022737"/>
    </source>
</evidence>
<dbReference type="Proteomes" id="UP000663888">
    <property type="component" value="Unassembled WGS sequence"/>
</dbReference>
<dbReference type="GO" id="GO:0004672">
    <property type="term" value="F:protein kinase activity"/>
    <property type="evidence" value="ECO:0007669"/>
    <property type="project" value="InterPro"/>
</dbReference>
<reference evidence="4" key="1">
    <citation type="submission" date="2021-01" db="EMBL/GenBank/DDBJ databases">
        <authorList>
            <person name="Kaushik A."/>
        </authorList>
    </citation>
    <scope>NUCLEOTIDE SEQUENCE</scope>
    <source>
        <strain evidence="4">AG4-R118</strain>
        <strain evidence="5">AG4-RS23</strain>
    </source>
</reference>
<proteinExistence type="inferred from homology"/>
<dbReference type="InterPro" id="IPR011009">
    <property type="entry name" value="Kinase-like_dom_sf"/>
</dbReference>
<comment type="similarity">
    <text evidence="1">Belongs to the protein kinase superfamily. TKL Ser/Thr protein kinase family. ROCO subfamily.</text>
</comment>
<dbReference type="SUPFAM" id="SSF52540">
    <property type="entry name" value="P-loop containing nucleoside triphosphate hydrolases"/>
    <property type="match status" value="1"/>
</dbReference>
<organism evidence="4 6">
    <name type="scientific">Rhizoctonia solani</name>
    <dbReference type="NCBI Taxonomy" id="456999"/>
    <lineage>
        <taxon>Eukaryota</taxon>
        <taxon>Fungi</taxon>
        <taxon>Dikarya</taxon>
        <taxon>Basidiomycota</taxon>
        <taxon>Agaricomycotina</taxon>
        <taxon>Agaricomycetes</taxon>
        <taxon>Cantharellales</taxon>
        <taxon>Ceratobasidiaceae</taxon>
        <taxon>Rhizoctonia</taxon>
    </lineage>
</organism>
<keyword evidence="2" id="KW-0677">Repeat</keyword>
<dbReference type="EMBL" id="CAJMWY010003786">
    <property type="protein sequence ID" value="CAE6507258.1"/>
    <property type="molecule type" value="Genomic_DNA"/>
</dbReference>
<name>A0A8H3CSY7_9AGAM</name>
<dbReference type="SUPFAM" id="SSF56112">
    <property type="entry name" value="Protein kinase-like (PK-like)"/>
    <property type="match status" value="1"/>
</dbReference>
<dbReference type="InterPro" id="IPR027417">
    <property type="entry name" value="P-loop_NTPase"/>
</dbReference>
<dbReference type="InterPro" id="IPR000719">
    <property type="entry name" value="Prot_kinase_dom"/>
</dbReference>
<dbReference type="Gene3D" id="3.40.50.300">
    <property type="entry name" value="P-loop containing nucleotide triphosphate hydrolases"/>
    <property type="match status" value="1"/>
</dbReference>
<gene>
    <name evidence="5" type="ORF">RDB_LOCUS131634</name>
    <name evidence="4" type="ORF">RDB_LOCUS149022</name>
</gene>
<dbReference type="PROSITE" id="PS50011">
    <property type="entry name" value="PROTEIN_KINASE_DOM"/>
    <property type="match status" value="1"/>
</dbReference>
<feature type="domain" description="Protein kinase" evidence="3">
    <location>
        <begin position="460"/>
        <end position="574"/>
    </location>
</feature>
<evidence type="ECO:0000313" key="5">
    <source>
        <dbReference type="EMBL" id="CAE6507258.1"/>
    </source>
</evidence>
<evidence type="ECO:0000259" key="3">
    <source>
        <dbReference type="PROSITE" id="PS50011"/>
    </source>
</evidence>
<sequence>MVSGLCQEPQSQLLLESFPQPLISAHNLQCMCLPGTRQSVTTTITTWLNSPHKSSPKVLWLADISGSGKSTVARHIAYAATQTNQLLCSFFFKRDFRGKSSATSTVAHLSHQLAKVGSDDRTVTTGTSAKVTRDSSFSGLSTLEAFHSHITAPLCRHPPSIPSLIIIDALDEFGERTDFLSALVQEVPLLPATVKVMLTSKPSQDIDEALNLLSGTFLDDEALGYYSLTFDVYGQANRSDISKYVTHTFRIIAQNKRSKGVLLPEPWPSSVQRASLTGHANGLFLWVVIAAAHVDNSEDPERTLDELLALRHRPNPDAAIDALYNHILQAAEANPSFEIGIYQAAVETILSADNPLTIQEINQQINQDATRTLALLRPVLLCEPEVRVAHNSFAEYVQDAQKCDRTFLISKSPRSIRAANTSLEKCLLGRQNMEFNYVFPGYPRPWDLVPDIGPQIKGGSVSPHPMAHGGFGDIWSASHIDGRRIAIKTLRLHGGLAAFDQHKLQRRVIKELSVWRKLEHPNVLKLLGICTLGGEIGMVSEWMPNENVIQYTRKHKEVEKIKLLLDWRTYMETE</sequence>
<dbReference type="EMBL" id="CAJMWX010001584">
    <property type="protein sequence ID" value="CAE6497516.1"/>
    <property type="molecule type" value="Genomic_DNA"/>
</dbReference>
<dbReference type="GO" id="GO:0005524">
    <property type="term" value="F:ATP binding"/>
    <property type="evidence" value="ECO:0007669"/>
    <property type="project" value="InterPro"/>
</dbReference>
<accession>A0A8H3CSY7</accession>
<protein>
    <recommendedName>
        <fullName evidence="3">Protein kinase domain-containing protein</fullName>
    </recommendedName>
</protein>
<dbReference type="AlphaFoldDB" id="A0A8H3CSY7"/>
<comment type="caution">
    <text evidence="4">The sequence shown here is derived from an EMBL/GenBank/DDBJ whole genome shotgun (WGS) entry which is preliminary data.</text>
</comment>
<dbReference type="Pfam" id="PF07714">
    <property type="entry name" value="PK_Tyr_Ser-Thr"/>
    <property type="match status" value="1"/>
</dbReference>
<dbReference type="InterPro" id="IPR001245">
    <property type="entry name" value="Ser-Thr/Tyr_kinase_cat_dom"/>
</dbReference>
<dbReference type="Proteomes" id="UP000663861">
    <property type="component" value="Unassembled WGS sequence"/>
</dbReference>
<dbReference type="Gene3D" id="1.10.510.10">
    <property type="entry name" value="Transferase(Phosphotransferase) domain 1"/>
    <property type="match status" value="1"/>
</dbReference>